<gene>
    <name evidence="1" type="ORF">BRPE64_BCDS07230</name>
</gene>
<keyword evidence="2" id="KW-1185">Reference proteome</keyword>
<accession>R4WLM1</accession>
<dbReference type="EMBL" id="AP013059">
    <property type="protein sequence ID" value="BAN25384.1"/>
    <property type="molecule type" value="Genomic_DNA"/>
</dbReference>
<sequence>MAIAAVLVGVAVAAVLYIASFGKSHHAEAPVPASSALAAAPHTAASEAVFGVAPAEAQAAPGERTVAR</sequence>
<dbReference type="STRING" id="758793.BRPE64_BCDS07230"/>
<reference evidence="1 2" key="2">
    <citation type="journal article" date="2018" name="Int. J. Syst. Evol. Microbiol.">
        <title>Burkholderia insecticola sp. nov., a gut symbiotic bacterium of the bean bug Riptortus pedestris.</title>
        <authorList>
            <person name="Takeshita K."/>
            <person name="Tamaki H."/>
            <person name="Ohbayashi T."/>
            <person name="Meng X.-Y."/>
            <person name="Sone T."/>
            <person name="Mitani Y."/>
            <person name="Peeters C."/>
            <person name="Kikuchi Y."/>
            <person name="Vandamme P."/>
        </authorList>
    </citation>
    <scope>NUCLEOTIDE SEQUENCE [LARGE SCALE GENOMIC DNA]</scope>
    <source>
        <strain evidence="1">RPE64</strain>
    </source>
</reference>
<dbReference type="PATRIC" id="fig|758793.3.peg.3631"/>
<reference evidence="1 2" key="1">
    <citation type="journal article" date="2013" name="Genome Announc.">
        <title>Complete Genome Sequence of Burkholderia sp. Strain RPE64, Bacterial Symbiont of the Bean Bug Riptortus pedestris.</title>
        <authorList>
            <person name="Shibata T.F."/>
            <person name="Maeda T."/>
            <person name="Nikoh N."/>
            <person name="Yamaguchi K."/>
            <person name="Oshima K."/>
            <person name="Hattori M."/>
            <person name="Nishiyama T."/>
            <person name="Hasebe M."/>
            <person name="Fukatsu T."/>
            <person name="Kikuchi Y."/>
            <person name="Shigenobu S."/>
        </authorList>
    </citation>
    <scope>NUCLEOTIDE SEQUENCE [LARGE SCALE GENOMIC DNA]</scope>
</reference>
<dbReference type="KEGG" id="buo:BRPE64_BCDS07230"/>
<evidence type="ECO:0000313" key="1">
    <source>
        <dbReference type="EMBL" id="BAN25384.1"/>
    </source>
</evidence>
<dbReference type="Proteomes" id="UP000013966">
    <property type="component" value="Chromosome 2"/>
</dbReference>
<dbReference type="AlphaFoldDB" id="R4WLM1"/>
<dbReference type="HOGENOM" id="CLU_2785860_0_0_4"/>
<protein>
    <submittedName>
        <fullName evidence="1">Uncharacterized protein</fullName>
    </submittedName>
</protein>
<name>R4WLM1_9BURK</name>
<proteinExistence type="predicted"/>
<evidence type="ECO:0000313" key="2">
    <source>
        <dbReference type="Proteomes" id="UP000013966"/>
    </source>
</evidence>
<organism evidence="1 2">
    <name type="scientific">Caballeronia insecticola</name>
    <dbReference type="NCBI Taxonomy" id="758793"/>
    <lineage>
        <taxon>Bacteria</taxon>
        <taxon>Pseudomonadati</taxon>
        <taxon>Pseudomonadota</taxon>
        <taxon>Betaproteobacteria</taxon>
        <taxon>Burkholderiales</taxon>
        <taxon>Burkholderiaceae</taxon>
        <taxon>Caballeronia</taxon>
    </lineage>
</organism>